<protein>
    <submittedName>
        <fullName evidence="1">Uncharacterized protein</fullName>
    </submittedName>
</protein>
<sequence>MALSFQHIAPIATLFWVVALIFPASVCAQGQTNRVLVVSTKDSPELQSLVSGLNSVTTLTVSQANSVDLSMCEDSAAIIAFGEEMATSLSIICPKKSIVVLASSYRYDIKKNRPASGTWGYYLDQPLMAQVRHAAMNMPSIRSLGILYSDDDANKEEIEAIARQTWRIKIQLVKVRKGQVVAQIMRDLYQSVDAVLITGNGEIWSLADFKTYLVLGMRQGKIMIGGYSYIYMNRGSISAVHSDFWGMGEDVGKQILSRSPRYGMTFYKKRQIVTNDLLAARYGIYIGSNNEW</sequence>
<dbReference type="EMBL" id="CP031226">
    <property type="protein sequence ID" value="AXH60178.1"/>
    <property type="molecule type" value="Genomic_DNA"/>
</dbReference>
<proteinExistence type="predicted"/>
<dbReference type="Proteomes" id="UP000006426">
    <property type="component" value="Plasmid pmppla107"/>
</dbReference>
<dbReference type="Gene3D" id="3.40.50.2300">
    <property type="match status" value="1"/>
</dbReference>
<evidence type="ECO:0000313" key="2">
    <source>
        <dbReference type="Proteomes" id="UP000006426"/>
    </source>
</evidence>
<gene>
    <name evidence="1" type="ORF">PLA107_033875</name>
</gene>
<dbReference type="AlphaFoldDB" id="A0AAD0PWQ9"/>
<keyword evidence="1" id="KW-0614">Plasmid</keyword>
<geneLocation type="plasmid" evidence="2">
    <name>pmppla107</name>
</geneLocation>
<evidence type="ECO:0000313" key="1">
    <source>
        <dbReference type="EMBL" id="AXH60178.1"/>
    </source>
</evidence>
<name>A0AAD0PWQ9_PSEAV</name>
<reference evidence="1 2" key="1">
    <citation type="journal article" date="2011" name="PLoS Pathog.">
        <title>Dynamic evolution of pathogenicity revealed by sequencing and comparative genomics of 19 Pseudomonas syringae isolates.</title>
        <authorList>
            <person name="Baltrus D.A."/>
            <person name="Nishimura M.T."/>
            <person name="Romanchuk A."/>
            <person name="Chang J.H."/>
            <person name="Mukhtar M.S."/>
            <person name="Cherkis K."/>
            <person name="Roach J."/>
            <person name="Grant S.R."/>
            <person name="Jones C.D."/>
            <person name="Dangl J.L."/>
        </authorList>
    </citation>
    <scope>NUCLEOTIDE SEQUENCE [LARGE SCALE GENOMIC DNA]</scope>
    <source>
        <strain evidence="1 2">M301315</strain>
    </source>
</reference>
<organism evidence="1 2">
    <name type="scientific">Pseudomonas amygdali pv. lachrymans str. M301315</name>
    <dbReference type="NCBI Taxonomy" id="629260"/>
    <lineage>
        <taxon>Bacteria</taxon>
        <taxon>Pseudomonadati</taxon>
        <taxon>Pseudomonadota</taxon>
        <taxon>Gammaproteobacteria</taxon>
        <taxon>Pseudomonadales</taxon>
        <taxon>Pseudomonadaceae</taxon>
        <taxon>Pseudomonas</taxon>
        <taxon>Pseudomonas amygdali</taxon>
    </lineage>
</organism>
<accession>A0AAD0PWQ9</accession>